<dbReference type="Pfam" id="PF00023">
    <property type="entry name" value="Ank"/>
    <property type="match status" value="1"/>
</dbReference>
<keyword evidence="1" id="KW-0677">Repeat</keyword>
<dbReference type="PANTHER" id="PTHR24171">
    <property type="entry name" value="ANKYRIN REPEAT DOMAIN-CONTAINING PROTEIN 39-RELATED"/>
    <property type="match status" value="1"/>
</dbReference>
<evidence type="ECO:0000256" key="1">
    <source>
        <dbReference type="ARBA" id="ARBA00022737"/>
    </source>
</evidence>
<feature type="repeat" description="ANK" evidence="3">
    <location>
        <begin position="109"/>
        <end position="141"/>
    </location>
</feature>
<dbReference type="OrthoDB" id="10266001at2759"/>
<dbReference type="EMBL" id="MPUH01000847">
    <property type="protein sequence ID" value="OMJ73095.1"/>
    <property type="molecule type" value="Genomic_DNA"/>
</dbReference>
<sequence length="259" mass="29334">MSRPMANRGKVGVRGKVGNRGQGIVRGNVPVNPMNPFPKNDKFTMGNALAEMQSLISEYEVIEGPKNERGKIELTQKIEMAFSRNDLGLIQTIGNLHKEVFAEILNISHSNSLLHRACKKGNVKAVEIFIKHGANVNLVTASLKTPLHKSYNYQDIVRILLCSGAKTNSKDVKGFTPLHKAAVKGNSEVIRELIRFGGDWHAFDNIEKMPGDYVNDKVMKIQYEKFYNWQKSKVPLFIYQRSYLSNIPELIYKEILKFL</sequence>
<dbReference type="Gene3D" id="1.25.40.20">
    <property type="entry name" value="Ankyrin repeat-containing domain"/>
    <property type="match status" value="1"/>
</dbReference>
<dbReference type="InterPro" id="IPR036770">
    <property type="entry name" value="Ankyrin_rpt-contain_sf"/>
</dbReference>
<dbReference type="SUPFAM" id="SSF48403">
    <property type="entry name" value="Ankyrin repeat"/>
    <property type="match status" value="1"/>
</dbReference>
<evidence type="ECO:0000256" key="2">
    <source>
        <dbReference type="ARBA" id="ARBA00023043"/>
    </source>
</evidence>
<dbReference type="SMART" id="SM00248">
    <property type="entry name" value="ANK"/>
    <property type="match status" value="3"/>
</dbReference>
<dbReference type="PROSITE" id="PS50088">
    <property type="entry name" value="ANK_REPEAT"/>
    <property type="match status" value="2"/>
</dbReference>
<protein>
    <submittedName>
        <fullName evidence="4">Uncharacterized protein</fullName>
    </submittedName>
</protein>
<evidence type="ECO:0000256" key="3">
    <source>
        <dbReference type="PROSITE-ProRule" id="PRU00023"/>
    </source>
</evidence>
<dbReference type="PROSITE" id="PS50297">
    <property type="entry name" value="ANK_REP_REGION"/>
    <property type="match status" value="2"/>
</dbReference>
<reference evidence="4 5" key="1">
    <citation type="submission" date="2016-11" db="EMBL/GenBank/DDBJ databases">
        <title>The macronuclear genome of Stentor coeruleus: a giant cell with tiny introns.</title>
        <authorList>
            <person name="Slabodnick M."/>
            <person name="Ruby J.G."/>
            <person name="Reiff S.B."/>
            <person name="Swart E.C."/>
            <person name="Gosai S."/>
            <person name="Prabakaran S."/>
            <person name="Witkowska E."/>
            <person name="Larue G.E."/>
            <person name="Fisher S."/>
            <person name="Freeman R.M."/>
            <person name="Gunawardena J."/>
            <person name="Chu W."/>
            <person name="Stover N.A."/>
            <person name="Gregory B.D."/>
            <person name="Nowacki M."/>
            <person name="Derisi J."/>
            <person name="Roy S.W."/>
            <person name="Marshall W.F."/>
            <person name="Sood P."/>
        </authorList>
    </citation>
    <scope>NUCLEOTIDE SEQUENCE [LARGE SCALE GENOMIC DNA]</scope>
    <source>
        <strain evidence="4">WM001</strain>
    </source>
</reference>
<comment type="caution">
    <text evidence="4">The sequence shown here is derived from an EMBL/GenBank/DDBJ whole genome shotgun (WGS) entry which is preliminary data.</text>
</comment>
<organism evidence="4 5">
    <name type="scientific">Stentor coeruleus</name>
    <dbReference type="NCBI Taxonomy" id="5963"/>
    <lineage>
        <taxon>Eukaryota</taxon>
        <taxon>Sar</taxon>
        <taxon>Alveolata</taxon>
        <taxon>Ciliophora</taxon>
        <taxon>Postciliodesmatophora</taxon>
        <taxon>Heterotrichea</taxon>
        <taxon>Heterotrichida</taxon>
        <taxon>Stentoridae</taxon>
        <taxon>Stentor</taxon>
    </lineage>
</organism>
<evidence type="ECO:0000313" key="4">
    <source>
        <dbReference type="EMBL" id="OMJ73095.1"/>
    </source>
</evidence>
<dbReference type="Pfam" id="PF12796">
    <property type="entry name" value="Ank_2"/>
    <property type="match status" value="1"/>
</dbReference>
<accession>A0A1R2B8T4</accession>
<evidence type="ECO:0000313" key="5">
    <source>
        <dbReference type="Proteomes" id="UP000187209"/>
    </source>
</evidence>
<dbReference type="Proteomes" id="UP000187209">
    <property type="component" value="Unassembled WGS sequence"/>
</dbReference>
<keyword evidence="5" id="KW-1185">Reference proteome</keyword>
<dbReference type="InterPro" id="IPR002110">
    <property type="entry name" value="Ankyrin_rpt"/>
</dbReference>
<gene>
    <name evidence="4" type="ORF">SteCoe_28297</name>
</gene>
<dbReference type="AlphaFoldDB" id="A0A1R2B8T4"/>
<feature type="repeat" description="ANK" evidence="3">
    <location>
        <begin position="173"/>
        <end position="205"/>
    </location>
</feature>
<proteinExistence type="predicted"/>
<keyword evidence="2 3" id="KW-0040">ANK repeat</keyword>
<name>A0A1R2B8T4_9CILI</name>